<gene>
    <name evidence="4" type="ORF">Enr8_30250</name>
</gene>
<keyword evidence="2" id="KW-0472">Membrane</keyword>
<sequence>MTTHPNPFQSPCESGEAIPADAPLVVDGTITSRDAFAAYLLFMLNGKNLAAILIVLAMGTPLLMHGWNLNEALRALIANAEIGICGVVLAILYYFVSPHWRLVRRQLRETSSYQRLTIGETGILCESENSAIQYPWSQISRWRSNRKVLLIPTTTAQLLIVPAHFFESEAAYREAKSRIQRGVQFAASAPSPESLPETTPSQDSSNPEIIIASGENTWGELLLCYWHLLWLPIALFIAIFTAHATAGLLLSVLLLFLVNPQPYIPIAGLLLLVTGMLGVLAALYLHAIHRYYNAHVAGVMRRWKITGESLNESTPIERSRIPWNDITKLTESETRLTFIQHRHAHCLARRFFQNEEDWRQVVEWARQSQL</sequence>
<dbReference type="RefSeq" id="WP_146432850.1">
    <property type="nucleotide sequence ID" value="NZ_SJPF01000003.1"/>
</dbReference>
<dbReference type="EMBL" id="SJPF01000003">
    <property type="protein sequence ID" value="TWT33200.1"/>
    <property type="molecule type" value="Genomic_DNA"/>
</dbReference>
<feature type="transmembrane region" description="Helical" evidence="2">
    <location>
        <begin position="263"/>
        <end position="285"/>
    </location>
</feature>
<feature type="region of interest" description="Disordered" evidence="1">
    <location>
        <begin position="187"/>
        <end position="206"/>
    </location>
</feature>
<evidence type="ECO:0000313" key="4">
    <source>
        <dbReference type="EMBL" id="TWT33200.1"/>
    </source>
</evidence>
<dbReference type="InterPro" id="IPR025588">
    <property type="entry name" value="YcxB-like_C"/>
</dbReference>
<dbReference type="Pfam" id="PF14317">
    <property type="entry name" value="YcxB"/>
    <property type="match status" value="2"/>
</dbReference>
<dbReference type="AlphaFoldDB" id="A0A5C5V553"/>
<feature type="compositionally biased region" description="Low complexity" evidence="1">
    <location>
        <begin position="187"/>
        <end position="201"/>
    </location>
</feature>
<comment type="caution">
    <text evidence="4">The sequence shown here is derived from an EMBL/GenBank/DDBJ whole genome shotgun (WGS) entry which is preliminary data.</text>
</comment>
<feature type="transmembrane region" description="Helical" evidence="2">
    <location>
        <begin position="228"/>
        <end position="257"/>
    </location>
</feature>
<proteinExistence type="predicted"/>
<organism evidence="4 5">
    <name type="scientific">Blastopirellula retiformator</name>
    <dbReference type="NCBI Taxonomy" id="2527970"/>
    <lineage>
        <taxon>Bacteria</taxon>
        <taxon>Pseudomonadati</taxon>
        <taxon>Planctomycetota</taxon>
        <taxon>Planctomycetia</taxon>
        <taxon>Pirellulales</taxon>
        <taxon>Pirellulaceae</taxon>
        <taxon>Blastopirellula</taxon>
    </lineage>
</organism>
<evidence type="ECO:0000256" key="1">
    <source>
        <dbReference type="SAM" id="MobiDB-lite"/>
    </source>
</evidence>
<evidence type="ECO:0000259" key="3">
    <source>
        <dbReference type="Pfam" id="PF14317"/>
    </source>
</evidence>
<feature type="domain" description="YcxB-like C-terminal" evidence="3">
    <location>
        <begin position="118"/>
        <end position="173"/>
    </location>
</feature>
<protein>
    <recommendedName>
        <fullName evidence="3">YcxB-like C-terminal domain-containing protein</fullName>
    </recommendedName>
</protein>
<evidence type="ECO:0000256" key="2">
    <source>
        <dbReference type="SAM" id="Phobius"/>
    </source>
</evidence>
<feature type="domain" description="YcxB-like C-terminal" evidence="3">
    <location>
        <begin position="306"/>
        <end position="364"/>
    </location>
</feature>
<name>A0A5C5V553_9BACT</name>
<keyword evidence="5" id="KW-1185">Reference proteome</keyword>
<accession>A0A5C5V553</accession>
<dbReference type="OrthoDB" id="287789at2"/>
<reference evidence="4 5" key="1">
    <citation type="submission" date="2019-02" db="EMBL/GenBank/DDBJ databases">
        <title>Deep-cultivation of Planctomycetes and their phenomic and genomic characterization uncovers novel biology.</title>
        <authorList>
            <person name="Wiegand S."/>
            <person name="Jogler M."/>
            <person name="Boedeker C."/>
            <person name="Pinto D."/>
            <person name="Vollmers J."/>
            <person name="Rivas-Marin E."/>
            <person name="Kohn T."/>
            <person name="Peeters S.H."/>
            <person name="Heuer A."/>
            <person name="Rast P."/>
            <person name="Oberbeckmann S."/>
            <person name="Bunk B."/>
            <person name="Jeske O."/>
            <person name="Meyerdierks A."/>
            <person name="Storesund J.E."/>
            <person name="Kallscheuer N."/>
            <person name="Luecker S."/>
            <person name="Lage O.M."/>
            <person name="Pohl T."/>
            <person name="Merkel B.J."/>
            <person name="Hornburger P."/>
            <person name="Mueller R.-W."/>
            <person name="Bruemmer F."/>
            <person name="Labrenz M."/>
            <person name="Spormann A.M."/>
            <person name="Op Den Camp H."/>
            <person name="Overmann J."/>
            <person name="Amann R."/>
            <person name="Jetten M.S.M."/>
            <person name="Mascher T."/>
            <person name="Medema M.H."/>
            <person name="Devos D.P."/>
            <person name="Kaster A.-K."/>
            <person name="Ovreas L."/>
            <person name="Rohde M."/>
            <person name="Galperin M.Y."/>
            <person name="Jogler C."/>
        </authorList>
    </citation>
    <scope>NUCLEOTIDE SEQUENCE [LARGE SCALE GENOMIC DNA]</scope>
    <source>
        <strain evidence="4 5">Enr8</strain>
    </source>
</reference>
<keyword evidence="2" id="KW-1133">Transmembrane helix</keyword>
<evidence type="ECO:0000313" key="5">
    <source>
        <dbReference type="Proteomes" id="UP000318878"/>
    </source>
</evidence>
<feature type="transmembrane region" description="Helical" evidence="2">
    <location>
        <begin position="73"/>
        <end position="96"/>
    </location>
</feature>
<feature type="transmembrane region" description="Helical" evidence="2">
    <location>
        <begin position="49"/>
        <end position="67"/>
    </location>
</feature>
<dbReference type="Proteomes" id="UP000318878">
    <property type="component" value="Unassembled WGS sequence"/>
</dbReference>
<keyword evidence="2" id="KW-0812">Transmembrane</keyword>